<organism evidence="2 3">
    <name type="scientific">Massariosphaeria phaeospora</name>
    <dbReference type="NCBI Taxonomy" id="100035"/>
    <lineage>
        <taxon>Eukaryota</taxon>
        <taxon>Fungi</taxon>
        <taxon>Dikarya</taxon>
        <taxon>Ascomycota</taxon>
        <taxon>Pezizomycotina</taxon>
        <taxon>Dothideomycetes</taxon>
        <taxon>Pleosporomycetidae</taxon>
        <taxon>Pleosporales</taxon>
        <taxon>Pleosporales incertae sedis</taxon>
        <taxon>Massariosphaeria</taxon>
    </lineage>
</organism>
<dbReference type="PANTHER" id="PTHR21310">
    <property type="entry name" value="AMINOGLYCOSIDE PHOSPHOTRANSFERASE-RELATED-RELATED"/>
    <property type="match status" value="1"/>
</dbReference>
<dbReference type="Pfam" id="PF01636">
    <property type="entry name" value="APH"/>
    <property type="match status" value="1"/>
</dbReference>
<protein>
    <submittedName>
        <fullName evidence="2">Kinase-like domain-containing protein</fullName>
    </submittedName>
</protein>
<keyword evidence="2" id="KW-0808">Transferase</keyword>
<comment type="caution">
    <text evidence="2">The sequence shown here is derived from an EMBL/GenBank/DDBJ whole genome shotgun (WGS) entry which is preliminary data.</text>
</comment>
<evidence type="ECO:0000313" key="2">
    <source>
        <dbReference type="EMBL" id="KAF2866814.1"/>
    </source>
</evidence>
<dbReference type="GO" id="GO:0016301">
    <property type="term" value="F:kinase activity"/>
    <property type="evidence" value="ECO:0007669"/>
    <property type="project" value="UniProtKB-KW"/>
</dbReference>
<name>A0A7C8HZZ2_9PLEO</name>
<gene>
    <name evidence="2" type="ORF">BDV95DRAFT_611485</name>
</gene>
<keyword evidence="3" id="KW-1185">Reference proteome</keyword>
<dbReference type="InterPro" id="IPR002575">
    <property type="entry name" value="Aminoglycoside_PTrfase"/>
</dbReference>
<dbReference type="PANTHER" id="PTHR21310:SF13">
    <property type="entry name" value="AMINOGLYCOSIDE PHOSPHOTRANSFERASE DOMAIN-CONTAINING PROTEIN"/>
    <property type="match status" value="1"/>
</dbReference>
<dbReference type="Proteomes" id="UP000481861">
    <property type="component" value="Unassembled WGS sequence"/>
</dbReference>
<dbReference type="InterPro" id="IPR011009">
    <property type="entry name" value="Kinase-like_dom_sf"/>
</dbReference>
<dbReference type="AlphaFoldDB" id="A0A7C8HZZ2"/>
<dbReference type="InterPro" id="IPR051678">
    <property type="entry name" value="AGP_Transferase"/>
</dbReference>
<keyword evidence="2" id="KW-0418">Kinase</keyword>
<accession>A0A7C8HZZ2</accession>
<reference evidence="2 3" key="1">
    <citation type="submission" date="2020-01" db="EMBL/GenBank/DDBJ databases">
        <authorList>
            <consortium name="DOE Joint Genome Institute"/>
            <person name="Haridas S."/>
            <person name="Albert R."/>
            <person name="Binder M."/>
            <person name="Bloem J."/>
            <person name="Labutti K."/>
            <person name="Salamov A."/>
            <person name="Andreopoulos B."/>
            <person name="Baker S.E."/>
            <person name="Barry K."/>
            <person name="Bills G."/>
            <person name="Bluhm B.H."/>
            <person name="Cannon C."/>
            <person name="Castanera R."/>
            <person name="Culley D.E."/>
            <person name="Daum C."/>
            <person name="Ezra D."/>
            <person name="Gonzalez J.B."/>
            <person name="Henrissat B."/>
            <person name="Kuo A."/>
            <person name="Liang C."/>
            <person name="Lipzen A."/>
            <person name="Lutzoni F."/>
            <person name="Magnuson J."/>
            <person name="Mondo S."/>
            <person name="Nolan M."/>
            <person name="Ohm R."/>
            <person name="Pangilinan J."/>
            <person name="Park H.-J.H."/>
            <person name="Ramirez L."/>
            <person name="Alfaro M."/>
            <person name="Sun H."/>
            <person name="Tritt A."/>
            <person name="Yoshinaga Y."/>
            <person name="Zwiers L.-H.L."/>
            <person name="Turgeon B.G."/>
            <person name="Goodwin S.B."/>
            <person name="Spatafora J.W."/>
            <person name="Crous P.W."/>
            <person name="Grigoriev I.V."/>
        </authorList>
    </citation>
    <scope>NUCLEOTIDE SEQUENCE [LARGE SCALE GENOMIC DNA]</scope>
    <source>
        <strain evidence="2 3">CBS 611.86</strain>
    </source>
</reference>
<evidence type="ECO:0000313" key="3">
    <source>
        <dbReference type="Proteomes" id="UP000481861"/>
    </source>
</evidence>
<dbReference type="Gene3D" id="3.90.1200.10">
    <property type="match status" value="1"/>
</dbReference>
<dbReference type="SUPFAM" id="SSF56112">
    <property type="entry name" value="Protein kinase-like (PK-like)"/>
    <property type="match status" value="1"/>
</dbReference>
<evidence type="ECO:0000259" key="1">
    <source>
        <dbReference type="Pfam" id="PF01636"/>
    </source>
</evidence>
<feature type="domain" description="Aminoglycoside phosphotransferase" evidence="1">
    <location>
        <begin position="55"/>
        <end position="304"/>
    </location>
</feature>
<dbReference type="OrthoDB" id="2906425at2759"/>
<proteinExistence type="predicted"/>
<sequence length="422" mass="48483">MALEPTHQIDQSELASKITLGGFNIDWTTEPSVEVVEKLVRKHLALRPNAQVKVTPFTASAFNSLFAVYCSKGQFIMRVTLPVAPKVKTSSEVATLLFIREKTDIPVPQIMAYDANVHNELGFEWILMERIAAVPLREKWAQMSWLKKAMLVQKMVHFQAQLFRQKLSNIGNLYKESDARNFKSRQQRNSSYDVGEVVLPWRFVSNPAVHRGPYKTSQEYVGVLLRLLLNDANKYLRSDDEDNIKQGENMRQVHDKLQIMVNRLFVHSDVPEVTALLHRDLNDANILVSEEGDLVGIVDWECVAAVPLWQACRLPQFLEGPTCDKPPTPPKGEAPDNMYMESLEVYEQKQLRKFFLEEMQRVEPEWMRMFQTERLRTDILLAIEVSDNEFIIGAVKQWLSGVVQGRQVESLTDAIRNSLRKT</sequence>
<dbReference type="EMBL" id="JAADJZ010000026">
    <property type="protein sequence ID" value="KAF2866814.1"/>
    <property type="molecule type" value="Genomic_DNA"/>
</dbReference>